<feature type="transmembrane region" description="Helical" evidence="4">
    <location>
        <begin position="48"/>
        <end position="69"/>
    </location>
</feature>
<dbReference type="STRING" id="177437.HRM2_21780"/>
<proteinExistence type="predicted"/>
<accession>C0QDL2</accession>
<evidence type="ECO:0000256" key="2">
    <source>
        <dbReference type="ARBA" id="ARBA00022989"/>
    </source>
</evidence>
<evidence type="ECO:0000313" key="6">
    <source>
        <dbReference type="EMBL" id="ACN15276.1"/>
    </source>
</evidence>
<organism evidence="6 7">
    <name type="scientific">Desulforapulum autotrophicum (strain ATCC 43914 / DSM 3382 / VKM B-1955 / HRM2)</name>
    <name type="common">Desulfobacterium autotrophicum</name>
    <dbReference type="NCBI Taxonomy" id="177437"/>
    <lineage>
        <taxon>Bacteria</taxon>
        <taxon>Pseudomonadati</taxon>
        <taxon>Thermodesulfobacteriota</taxon>
        <taxon>Desulfobacteria</taxon>
        <taxon>Desulfobacterales</taxon>
        <taxon>Desulfobacteraceae</taxon>
        <taxon>Desulforapulum</taxon>
    </lineage>
</organism>
<dbReference type="KEGG" id="dat:HRM2_21780"/>
<feature type="transmembrane region" description="Helical" evidence="4">
    <location>
        <begin position="243"/>
        <end position="264"/>
    </location>
</feature>
<keyword evidence="1 4" id="KW-0812">Transmembrane</keyword>
<dbReference type="OrthoDB" id="9770492at2"/>
<feature type="transmembrane region" description="Helical" evidence="4">
    <location>
        <begin position="213"/>
        <end position="237"/>
    </location>
</feature>
<dbReference type="Proteomes" id="UP000000442">
    <property type="component" value="Chromosome"/>
</dbReference>
<dbReference type="PROSITE" id="PS50850">
    <property type="entry name" value="MFS"/>
    <property type="match status" value="1"/>
</dbReference>
<dbReference type="PANTHER" id="PTHR43129">
    <property type="entry name" value="FOSMIDOMYCIN RESISTANCE PROTEIN"/>
    <property type="match status" value="1"/>
</dbReference>
<dbReference type="PANTHER" id="PTHR43129:SF1">
    <property type="entry name" value="FOSMIDOMYCIN RESISTANCE PROTEIN"/>
    <property type="match status" value="1"/>
</dbReference>
<dbReference type="InterPro" id="IPR020846">
    <property type="entry name" value="MFS_dom"/>
</dbReference>
<keyword evidence="7" id="KW-1185">Reference proteome</keyword>
<feature type="transmembrane region" description="Helical" evidence="4">
    <location>
        <begin position="332"/>
        <end position="351"/>
    </location>
</feature>
<sequence length="388" mass="42054">MTENTKLNVKVVAALTLVHFTGDFYSSFTSPLLPVYVDKLALSMAQVGLLTGMIRLLAFVVQPCVGYLADRYQTRAFILWGVFLTVTCIPFSGIAPNFYVLMAVLAAGSAGSSMFHPSVTGMLPLYSGPRRGLCMSIFNTGGTLSFAIGPVFISWYVGRFSLEAMPWTMVLGLMSILFCLRAIPMPVSEGMQNSGFWGSLNESLGHVWKPISLIWIVMVLRAVAGQSFITFMPIFLVQKGYDLISVGFIVSLFILAGTVSGLLSGSLSDSMGFKRIFFVTHLLMTPALLAYLFMPGAFVYAGAFIGGFFALATMPLGVLMAQRLAPKGRSMVSSLMMGLAYGLGGLFSPLVGKLADIYSIETVLFWTAFVPLITLIPIVKFPQLEKEA</sequence>
<dbReference type="GO" id="GO:0005886">
    <property type="term" value="C:plasma membrane"/>
    <property type="evidence" value="ECO:0007669"/>
    <property type="project" value="TreeGrafter"/>
</dbReference>
<evidence type="ECO:0000256" key="4">
    <source>
        <dbReference type="SAM" id="Phobius"/>
    </source>
</evidence>
<dbReference type="Gene3D" id="1.20.1250.20">
    <property type="entry name" value="MFS general substrate transporter like domains"/>
    <property type="match status" value="2"/>
</dbReference>
<dbReference type="AlphaFoldDB" id="C0QDL2"/>
<keyword evidence="3 4" id="KW-0472">Membrane</keyword>
<reference evidence="6 7" key="1">
    <citation type="journal article" date="2009" name="Environ. Microbiol.">
        <title>Genome sequence of Desulfobacterium autotrophicum HRM2, a marine sulfate reducer oxidizing organic carbon completely to carbon dioxide.</title>
        <authorList>
            <person name="Strittmatter A.W."/>
            <person name="Liesegang H."/>
            <person name="Rabus R."/>
            <person name="Decker I."/>
            <person name="Amann J."/>
            <person name="Andres S."/>
            <person name="Henne A."/>
            <person name="Fricke W.F."/>
            <person name="Martinez-Arias R."/>
            <person name="Bartels D."/>
            <person name="Goesmann A."/>
            <person name="Krause L."/>
            <person name="Puehler A."/>
            <person name="Klenk H.P."/>
            <person name="Richter M."/>
            <person name="Schuler M."/>
            <person name="Gloeckner F.O."/>
            <person name="Meyerdierks A."/>
            <person name="Gottschalk G."/>
            <person name="Amann R."/>
        </authorList>
    </citation>
    <scope>NUCLEOTIDE SEQUENCE [LARGE SCALE GENOMIC DNA]</scope>
    <source>
        <strain evidence="7">ATCC 43914 / DSM 3382 / HRM2</strain>
    </source>
</reference>
<dbReference type="GO" id="GO:0022857">
    <property type="term" value="F:transmembrane transporter activity"/>
    <property type="evidence" value="ECO:0007669"/>
    <property type="project" value="InterPro"/>
</dbReference>
<feature type="transmembrane region" description="Helical" evidence="4">
    <location>
        <begin position="357"/>
        <end position="379"/>
    </location>
</feature>
<dbReference type="SUPFAM" id="SSF103473">
    <property type="entry name" value="MFS general substrate transporter"/>
    <property type="match status" value="1"/>
</dbReference>
<protein>
    <submittedName>
        <fullName evidence="6">Fsr</fullName>
    </submittedName>
</protein>
<name>C0QDL2_DESAH</name>
<dbReference type="eggNOG" id="COG2814">
    <property type="taxonomic scope" value="Bacteria"/>
</dbReference>
<evidence type="ECO:0000256" key="3">
    <source>
        <dbReference type="ARBA" id="ARBA00023136"/>
    </source>
</evidence>
<keyword evidence="2 4" id="KW-1133">Transmembrane helix</keyword>
<dbReference type="Pfam" id="PF07690">
    <property type="entry name" value="MFS_1"/>
    <property type="match status" value="1"/>
</dbReference>
<dbReference type="InterPro" id="IPR011701">
    <property type="entry name" value="MFS"/>
</dbReference>
<feature type="transmembrane region" description="Helical" evidence="4">
    <location>
        <begin position="7"/>
        <end position="28"/>
    </location>
</feature>
<evidence type="ECO:0000259" key="5">
    <source>
        <dbReference type="PROSITE" id="PS50850"/>
    </source>
</evidence>
<dbReference type="InterPro" id="IPR036259">
    <property type="entry name" value="MFS_trans_sf"/>
</dbReference>
<evidence type="ECO:0000313" key="7">
    <source>
        <dbReference type="Proteomes" id="UP000000442"/>
    </source>
</evidence>
<evidence type="ECO:0000256" key="1">
    <source>
        <dbReference type="ARBA" id="ARBA00022692"/>
    </source>
</evidence>
<feature type="domain" description="Major facilitator superfamily (MFS) profile" evidence="5">
    <location>
        <begin position="11"/>
        <end position="386"/>
    </location>
</feature>
<dbReference type="HOGENOM" id="CLU_040537_1_1_7"/>
<dbReference type="EMBL" id="CP001087">
    <property type="protein sequence ID" value="ACN15276.1"/>
    <property type="molecule type" value="Genomic_DNA"/>
</dbReference>
<dbReference type="CDD" id="cd17478">
    <property type="entry name" value="MFS_FsR"/>
    <property type="match status" value="1"/>
</dbReference>
<gene>
    <name evidence="6" type="primary">fsr</name>
    <name evidence="6" type="ordered locus">HRM2_21780</name>
</gene>
<dbReference type="RefSeq" id="WP_015904045.1">
    <property type="nucleotide sequence ID" value="NC_012108.1"/>
</dbReference>
<feature type="transmembrane region" description="Helical" evidence="4">
    <location>
        <begin position="164"/>
        <end position="183"/>
    </location>
</feature>
<feature type="transmembrane region" description="Helical" evidence="4">
    <location>
        <begin position="137"/>
        <end position="158"/>
    </location>
</feature>
<feature type="transmembrane region" description="Helical" evidence="4">
    <location>
        <begin position="76"/>
        <end position="95"/>
    </location>
</feature>